<evidence type="ECO:0000313" key="2">
    <source>
        <dbReference type="Proteomes" id="UP001208570"/>
    </source>
</evidence>
<dbReference type="Proteomes" id="UP001208570">
    <property type="component" value="Unassembled WGS sequence"/>
</dbReference>
<keyword evidence="2" id="KW-1185">Reference proteome</keyword>
<evidence type="ECO:0000313" key="1">
    <source>
        <dbReference type="EMBL" id="KAK2153963.1"/>
    </source>
</evidence>
<reference evidence="1" key="1">
    <citation type="journal article" date="2023" name="Mol. Biol. Evol.">
        <title>Third-Generation Sequencing Reveals the Adaptive Role of the Epigenome in Three Deep-Sea Polychaetes.</title>
        <authorList>
            <person name="Perez M."/>
            <person name="Aroh O."/>
            <person name="Sun Y."/>
            <person name="Lan Y."/>
            <person name="Juniper S.K."/>
            <person name="Young C.R."/>
            <person name="Angers B."/>
            <person name="Qian P.Y."/>
        </authorList>
    </citation>
    <scope>NUCLEOTIDE SEQUENCE</scope>
    <source>
        <strain evidence="1">P08H-3</strain>
    </source>
</reference>
<organism evidence="1 2">
    <name type="scientific">Paralvinella palmiformis</name>
    <dbReference type="NCBI Taxonomy" id="53620"/>
    <lineage>
        <taxon>Eukaryota</taxon>
        <taxon>Metazoa</taxon>
        <taxon>Spiralia</taxon>
        <taxon>Lophotrochozoa</taxon>
        <taxon>Annelida</taxon>
        <taxon>Polychaeta</taxon>
        <taxon>Sedentaria</taxon>
        <taxon>Canalipalpata</taxon>
        <taxon>Terebellida</taxon>
        <taxon>Terebelliformia</taxon>
        <taxon>Alvinellidae</taxon>
        <taxon>Paralvinella</taxon>
    </lineage>
</organism>
<comment type="caution">
    <text evidence="1">The sequence shown here is derived from an EMBL/GenBank/DDBJ whole genome shotgun (WGS) entry which is preliminary data.</text>
</comment>
<dbReference type="AlphaFoldDB" id="A0AAD9JIR7"/>
<sequence length="51" mass="5869">MDYVYYNRPGTYITVYGYLLNSSVRPSVVIQPSVYRMLKLLGIFSDNKAVC</sequence>
<accession>A0AAD9JIR7</accession>
<gene>
    <name evidence="1" type="ORF">LSH36_280g00005</name>
</gene>
<dbReference type="EMBL" id="JAODUP010000280">
    <property type="protein sequence ID" value="KAK2153963.1"/>
    <property type="molecule type" value="Genomic_DNA"/>
</dbReference>
<name>A0AAD9JIR7_9ANNE</name>
<protein>
    <submittedName>
        <fullName evidence="1">Uncharacterized protein</fullName>
    </submittedName>
</protein>
<proteinExistence type="predicted"/>